<feature type="compositionally biased region" description="Acidic residues" evidence="1">
    <location>
        <begin position="390"/>
        <end position="401"/>
    </location>
</feature>
<feature type="compositionally biased region" description="Acidic residues" evidence="1">
    <location>
        <begin position="441"/>
        <end position="451"/>
    </location>
</feature>
<feature type="compositionally biased region" description="Acidic residues" evidence="1">
    <location>
        <begin position="16"/>
        <end position="25"/>
    </location>
</feature>
<feature type="compositionally biased region" description="Acidic residues" evidence="1">
    <location>
        <begin position="472"/>
        <end position="481"/>
    </location>
</feature>
<comment type="caution">
    <text evidence="2">The sequence shown here is derived from an EMBL/GenBank/DDBJ whole genome shotgun (WGS) entry which is preliminary data.</text>
</comment>
<feature type="compositionally biased region" description="Low complexity" evidence="1">
    <location>
        <begin position="283"/>
        <end position="295"/>
    </location>
</feature>
<gene>
    <name evidence="2" type="ORF">FQV24_0002020</name>
</gene>
<feature type="compositionally biased region" description="Polar residues" evidence="1">
    <location>
        <begin position="402"/>
        <end position="420"/>
    </location>
</feature>
<protein>
    <submittedName>
        <fullName evidence="2">Uncharacterized protein</fullName>
    </submittedName>
</protein>
<evidence type="ECO:0000256" key="1">
    <source>
        <dbReference type="SAM" id="MobiDB-lite"/>
    </source>
</evidence>
<dbReference type="AlphaFoldDB" id="A0A8J4MQM0"/>
<feature type="compositionally biased region" description="Polar residues" evidence="1">
    <location>
        <begin position="375"/>
        <end position="386"/>
    </location>
</feature>
<evidence type="ECO:0000313" key="2">
    <source>
        <dbReference type="EMBL" id="KAF1433242.1"/>
    </source>
</evidence>
<reference evidence="2 3" key="1">
    <citation type="journal article" date="2019" name="Gigascience">
        <title>High-coverage genomes to elucidate the evolution of penguins.</title>
        <authorList>
            <person name="Pan H."/>
            <person name="Cole T.L."/>
            <person name="Bi X."/>
            <person name="Fang M."/>
            <person name="Zhou C."/>
            <person name="Yang Z."/>
            <person name="Ksepka D.T."/>
            <person name="Hart T."/>
            <person name="Bouzat J.L."/>
            <person name="Argilla L.S."/>
            <person name="Bertelsen M.F."/>
            <person name="Boersma P.D."/>
            <person name="Bost C.A."/>
            <person name="Cherel Y."/>
            <person name="Dann P."/>
            <person name="Fiddaman S.R."/>
            <person name="Howard P."/>
            <person name="Labuschagne K."/>
            <person name="Mattern T."/>
            <person name="Miller G."/>
            <person name="Parker P."/>
            <person name="Phillips R.A."/>
            <person name="Quillfeldt P."/>
            <person name="Ryan P.G."/>
            <person name="Taylor H."/>
            <person name="Thompson D.R."/>
            <person name="Young M.J."/>
            <person name="Ellegaard M.R."/>
            <person name="Gilbert M.T.P."/>
            <person name="Sinding M.S."/>
            <person name="Pacheco G."/>
            <person name="Shepherd L.D."/>
            <person name="Tennyson A.J.D."/>
            <person name="Grosser S."/>
            <person name="Kay E."/>
            <person name="Nupen L.J."/>
            <person name="Ellenberg U."/>
            <person name="Houston D.M."/>
            <person name="Reeve A.H."/>
            <person name="Johnson K."/>
            <person name="Masello J.F."/>
            <person name="Stracke T."/>
            <person name="McKinlay B."/>
            <person name="Borboroglu P.G."/>
            <person name="Zhang D.X."/>
            <person name="Zhang G."/>
        </authorList>
    </citation>
    <scope>NUCLEOTIDE SEQUENCE [LARGE SCALE GENOMIC DNA]</scope>
    <source>
        <strain evidence="2">GAPE 212</strain>
    </source>
</reference>
<feature type="compositionally biased region" description="Basic and acidic residues" evidence="1">
    <location>
        <begin position="242"/>
        <end position="257"/>
    </location>
</feature>
<dbReference type="Proteomes" id="UP000785099">
    <property type="component" value="Unassembled WGS sequence"/>
</dbReference>
<feature type="compositionally biased region" description="Polar residues" evidence="1">
    <location>
        <begin position="100"/>
        <end position="118"/>
    </location>
</feature>
<feature type="region of interest" description="Disordered" evidence="1">
    <location>
        <begin position="1"/>
        <end position="363"/>
    </location>
</feature>
<feature type="non-terminal residue" evidence="2">
    <location>
        <position position="1"/>
    </location>
</feature>
<feature type="non-terminal residue" evidence="2">
    <location>
        <position position="481"/>
    </location>
</feature>
<feature type="region of interest" description="Disordered" evidence="1">
    <location>
        <begin position="375"/>
        <end position="481"/>
    </location>
</feature>
<feature type="compositionally biased region" description="Basic and acidic residues" evidence="1">
    <location>
        <begin position="208"/>
        <end position="221"/>
    </location>
</feature>
<feature type="compositionally biased region" description="Basic and acidic residues" evidence="1">
    <location>
        <begin position="41"/>
        <end position="50"/>
    </location>
</feature>
<organism evidence="2 3">
    <name type="scientific">Spheniscus mendiculus</name>
    <name type="common">Galapagos penguin</name>
    <dbReference type="NCBI Taxonomy" id="156760"/>
    <lineage>
        <taxon>Eukaryota</taxon>
        <taxon>Metazoa</taxon>
        <taxon>Chordata</taxon>
        <taxon>Craniata</taxon>
        <taxon>Vertebrata</taxon>
        <taxon>Euteleostomi</taxon>
        <taxon>Archelosauria</taxon>
        <taxon>Archosauria</taxon>
        <taxon>Dinosauria</taxon>
        <taxon>Saurischia</taxon>
        <taxon>Theropoda</taxon>
        <taxon>Coelurosauria</taxon>
        <taxon>Aves</taxon>
        <taxon>Neognathae</taxon>
        <taxon>Neoaves</taxon>
        <taxon>Aequornithes</taxon>
        <taxon>Sphenisciformes</taxon>
        <taxon>Spheniscidae</taxon>
        <taxon>Spheniscus</taxon>
    </lineage>
</organism>
<proteinExistence type="predicted"/>
<feature type="compositionally biased region" description="Basic and acidic residues" evidence="1">
    <location>
        <begin position="298"/>
        <end position="351"/>
    </location>
</feature>
<feature type="compositionally biased region" description="Basic and acidic residues" evidence="1">
    <location>
        <begin position="452"/>
        <end position="471"/>
    </location>
</feature>
<evidence type="ECO:0000313" key="3">
    <source>
        <dbReference type="Proteomes" id="UP000785099"/>
    </source>
</evidence>
<accession>A0A8J4MQM0</accession>
<name>A0A8J4MQM0_SPHME</name>
<dbReference type="EMBL" id="VUKU01013340">
    <property type="protein sequence ID" value="KAF1433242.1"/>
    <property type="molecule type" value="Genomic_DNA"/>
</dbReference>
<feature type="compositionally biased region" description="Acidic residues" evidence="1">
    <location>
        <begin position="259"/>
        <end position="268"/>
    </location>
</feature>
<keyword evidence="3" id="KW-1185">Reference proteome</keyword>
<sequence length="481" mass="52412">SSFSSESCPKKKAEEVEAEQEENEISEVSSVSAKTKPSQSIRDESSEGERCSTQGTLHSRASNRNSKRSDSDEIVLCNASCSSRGSKKSKHSHIHLDAQSEMSVGPSSGQEASEQAKTASRFKAQKSVDYDFTPMSSSGVDVSSGFGGSGEETTAGARDCTLMAQNTTEFKSAAQVENVETGTELTEAEEQTKEEKQSSRPSTACSKAKGEEKAQSTREDSLIQEAEENKEDQCSNCENGQDEGRENENEEKSKAAENGEQEEAEAVNDEIPKENLEEKDDQLTTTDDTNVNDIDCGTELKADLEEQLEKESPNDPDPKIDTATKPTSDDPDKAHEKHEDKGNNKISEKASKAKRKSNSKRLETLNKAAAFSCYSSMGNFSQQSQKGSEDEGEEECEDDNDPMNNHSNGDVQSGESSKPSQMYPDSEEEEEDKASSCTDPLGDEDQADAEGADPKKVEHTDEVQASKKKEDSDEIDQDDLD</sequence>
<feature type="compositionally biased region" description="Polar residues" evidence="1">
    <location>
        <begin position="51"/>
        <end position="64"/>
    </location>
</feature>